<dbReference type="AlphaFoldDB" id="A0A151MLP3"/>
<dbReference type="Proteomes" id="UP000050525">
    <property type="component" value="Unassembled WGS sequence"/>
</dbReference>
<evidence type="ECO:0000313" key="1">
    <source>
        <dbReference type="EMBL" id="KYO25468.1"/>
    </source>
</evidence>
<evidence type="ECO:0000313" key="2">
    <source>
        <dbReference type="Proteomes" id="UP000050525"/>
    </source>
</evidence>
<sequence length="102" mass="11538">MWDLRRRSSQLFEHLAFHTSKPLIYTSKTSTSLALAVIYCPLRSLPVMSPAEARKQMTETNTFTQEPALGELFLLPLYPKEFSYPQPLCDPIYPDSLATAAS</sequence>
<protein>
    <submittedName>
        <fullName evidence="1">Uncharacterized protein</fullName>
    </submittedName>
</protein>
<keyword evidence="2" id="KW-1185">Reference proteome</keyword>
<gene>
    <name evidence="1" type="ORF">Y1Q_0000135</name>
</gene>
<accession>A0A151MLP3</accession>
<dbReference type="EMBL" id="AKHW03005770">
    <property type="protein sequence ID" value="KYO25468.1"/>
    <property type="molecule type" value="Genomic_DNA"/>
</dbReference>
<comment type="caution">
    <text evidence="1">The sequence shown here is derived from an EMBL/GenBank/DDBJ whole genome shotgun (WGS) entry which is preliminary data.</text>
</comment>
<name>A0A151MLP3_ALLMI</name>
<organism evidence="1 2">
    <name type="scientific">Alligator mississippiensis</name>
    <name type="common">American alligator</name>
    <dbReference type="NCBI Taxonomy" id="8496"/>
    <lineage>
        <taxon>Eukaryota</taxon>
        <taxon>Metazoa</taxon>
        <taxon>Chordata</taxon>
        <taxon>Craniata</taxon>
        <taxon>Vertebrata</taxon>
        <taxon>Euteleostomi</taxon>
        <taxon>Archelosauria</taxon>
        <taxon>Archosauria</taxon>
        <taxon>Crocodylia</taxon>
        <taxon>Alligatoridae</taxon>
        <taxon>Alligatorinae</taxon>
        <taxon>Alligator</taxon>
    </lineage>
</organism>
<reference evidence="1 2" key="1">
    <citation type="journal article" date="2012" name="Genome Biol.">
        <title>Sequencing three crocodilian genomes to illuminate the evolution of archosaurs and amniotes.</title>
        <authorList>
            <person name="St John J.A."/>
            <person name="Braun E.L."/>
            <person name="Isberg S.R."/>
            <person name="Miles L.G."/>
            <person name="Chong A.Y."/>
            <person name="Gongora J."/>
            <person name="Dalzell P."/>
            <person name="Moran C."/>
            <person name="Bed'hom B."/>
            <person name="Abzhanov A."/>
            <person name="Burgess S.C."/>
            <person name="Cooksey A.M."/>
            <person name="Castoe T.A."/>
            <person name="Crawford N.G."/>
            <person name="Densmore L.D."/>
            <person name="Drew J.C."/>
            <person name="Edwards S.V."/>
            <person name="Faircloth B.C."/>
            <person name="Fujita M.K."/>
            <person name="Greenwold M.J."/>
            <person name="Hoffmann F.G."/>
            <person name="Howard J.M."/>
            <person name="Iguchi T."/>
            <person name="Janes D.E."/>
            <person name="Khan S.Y."/>
            <person name="Kohno S."/>
            <person name="de Koning A.J."/>
            <person name="Lance S.L."/>
            <person name="McCarthy F.M."/>
            <person name="McCormack J.E."/>
            <person name="Merchant M.E."/>
            <person name="Peterson D.G."/>
            <person name="Pollock D.D."/>
            <person name="Pourmand N."/>
            <person name="Raney B.J."/>
            <person name="Roessler K.A."/>
            <person name="Sanford J.R."/>
            <person name="Sawyer R.H."/>
            <person name="Schmidt C.J."/>
            <person name="Triplett E.W."/>
            <person name="Tuberville T.D."/>
            <person name="Venegas-Anaya M."/>
            <person name="Howard J.T."/>
            <person name="Jarvis E.D."/>
            <person name="Guillette L.J.Jr."/>
            <person name="Glenn T.C."/>
            <person name="Green R.E."/>
            <person name="Ray D.A."/>
        </authorList>
    </citation>
    <scope>NUCLEOTIDE SEQUENCE [LARGE SCALE GENOMIC DNA]</scope>
    <source>
        <strain evidence="1">KSC_2009_1</strain>
    </source>
</reference>
<proteinExistence type="predicted"/>